<keyword evidence="2" id="KW-1185">Reference proteome</keyword>
<name>A0ABP1AZJ1_9BRYO</name>
<reference evidence="1" key="1">
    <citation type="submission" date="2024-03" db="EMBL/GenBank/DDBJ databases">
        <authorList>
            <consortium name="ELIXIR-Norway"/>
            <consortium name="Elixir Norway"/>
        </authorList>
    </citation>
    <scope>NUCLEOTIDE SEQUENCE</scope>
</reference>
<evidence type="ECO:0000313" key="1">
    <source>
        <dbReference type="EMBL" id="CAK9868014.1"/>
    </source>
</evidence>
<evidence type="ECO:0000313" key="2">
    <source>
        <dbReference type="Proteomes" id="UP001497522"/>
    </source>
</evidence>
<dbReference type="Proteomes" id="UP001497522">
    <property type="component" value="Chromosome 17"/>
</dbReference>
<proteinExistence type="predicted"/>
<gene>
    <name evidence="1" type="ORF">CSSPJE1EN2_LOCUS11009</name>
</gene>
<sequence>MDILFFDGASRYSSKWKSASTQCSHPDGRVGLCKNHQSLALISLSYGALVLNDFFLKAMKEVVTSSTGAGAIVRNLKGFALYSDKDKSYEIEIFFRGRPLRDIVLFFMVWMLRDIEKFFWGTTLRDIKSDNLILNPSSSGLTH</sequence>
<organism evidence="1 2">
    <name type="scientific">Sphagnum jensenii</name>
    <dbReference type="NCBI Taxonomy" id="128206"/>
    <lineage>
        <taxon>Eukaryota</taxon>
        <taxon>Viridiplantae</taxon>
        <taxon>Streptophyta</taxon>
        <taxon>Embryophyta</taxon>
        <taxon>Bryophyta</taxon>
        <taxon>Sphagnophytina</taxon>
        <taxon>Sphagnopsida</taxon>
        <taxon>Sphagnales</taxon>
        <taxon>Sphagnaceae</taxon>
        <taxon>Sphagnum</taxon>
    </lineage>
</organism>
<accession>A0ABP1AZJ1</accession>
<dbReference type="EMBL" id="OZ023718">
    <property type="protein sequence ID" value="CAK9868014.1"/>
    <property type="molecule type" value="Genomic_DNA"/>
</dbReference>
<protein>
    <submittedName>
        <fullName evidence="1">Uncharacterized protein</fullName>
    </submittedName>
</protein>